<dbReference type="EMBL" id="CAJVQC010032010">
    <property type="protein sequence ID" value="CAG8749999.1"/>
    <property type="molecule type" value="Genomic_DNA"/>
</dbReference>
<reference evidence="1" key="1">
    <citation type="submission" date="2021-06" db="EMBL/GenBank/DDBJ databases">
        <authorList>
            <person name="Kallberg Y."/>
            <person name="Tangrot J."/>
            <person name="Rosling A."/>
        </authorList>
    </citation>
    <scope>NUCLEOTIDE SEQUENCE</scope>
    <source>
        <strain evidence="1">MA461A</strain>
    </source>
</reference>
<sequence>STSVYSMTIFPASLIPLLSKLPNLLSPTSRLHTAQLKPPLLTPSLVSMLADPITTLADFHITPLLYIAGLGTCLVYSIPCPDIFRLQGARGIDLVLACGL</sequence>
<evidence type="ECO:0000313" key="1">
    <source>
        <dbReference type="EMBL" id="CAG8749999.1"/>
    </source>
</evidence>
<comment type="caution">
    <text evidence="1">The sequence shown here is derived from an EMBL/GenBank/DDBJ whole genome shotgun (WGS) entry which is preliminary data.</text>
</comment>
<dbReference type="Proteomes" id="UP000789920">
    <property type="component" value="Unassembled WGS sequence"/>
</dbReference>
<gene>
    <name evidence="1" type="ORF">RPERSI_LOCUS14081</name>
</gene>
<name>A0ACA9QL01_9GLOM</name>
<accession>A0ACA9QL01</accession>
<proteinExistence type="predicted"/>
<evidence type="ECO:0000313" key="2">
    <source>
        <dbReference type="Proteomes" id="UP000789920"/>
    </source>
</evidence>
<protein>
    <submittedName>
        <fullName evidence="1">30277_t:CDS:1</fullName>
    </submittedName>
</protein>
<organism evidence="1 2">
    <name type="scientific">Racocetra persica</name>
    <dbReference type="NCBI Taxonomy" id="160502"/>
    <lineage>
        <taxon>Eukaryota</taxon>
        <taxon>Fungi</taxon>
        <taxon>Fungi incertae sedis</taxon>
        <taxon>Mucoromycota</taxon>
        <taxon>Glomeromycotina</taxon>
        <taxon>Glomeromycetes</taxon>
        <taxon>Diversisporales</taxon>
        <taxon>Gigasporaceae</taxon>
        <taxon>Racocetra</taxon>
    </lineage>
</organism>
<feature type="non-terminal residue" evidence="1">
    <location>
        <position position="1"/>
    </location>
</feature>
<keyword evidence="2" id="KW-1185">Reference proteome</keyword>